<protein>
    <submittedName>
        <fullName evidence="1">Uncharacterized protein</fullName>
    </submittedName>
</protein>
<proteinExistence type="predicted"/>
<evidence type="ECO:0000313" key="2">
    <source>
        <dbReference type="Proteomes" id="UP001497680"/>
    </source>
</evidence>
<accession>A0ACC0DG69</accession>
<organism evidence="1 2">
    <name type="scientific">Hypoxylon rubiginosum</name>
    <dbReference type="NCBI Taxonomy" id="110542"/>
    <lineage>
        <taxon>Eukaryota</taxon>
        <taxon>Fungi</taxon>
        <taxon>Dikarya</taxon>
        <taxon>Ascomycota</taxon>
        <taxon>Pezizomycotina</taxon>
        <taxon>Sordariomycetes</taxon>
        <taxon>Xylariomycetidae</taxon>
        <taxon>Xylariales</taxon>
        <taxon>Hypoxylaceae</taxon>
        <taxon>Hypoxylon</taxon>
    </lineage>
</organism>
<keyword evidence="2" id="KW-1185">Reference proteome</keyword>
<comment type="caution">
    <text evidence="1">The sequence shown here is derived from an EMBL/GenBank/DDBJ whole genome shotgun (WGS) entry which is preliminary data.</text>
</comment>
<gene>
    <name evidence="1" type="ORF">F4821DRAFT_254840</name>
</gene>
<reference evidence="1 2" key="1">
    <citation type="journal article" date="2022" name="New Phytol.">
        <title>Ecological generalism drives hyperdiversity of secondary metabolite gene clusters in xylarialean endophytes.</title>
        <authorList>
            <person name="Franco M.E.E."/>
            <person name="Wisecaver J.H."/>
            <person name="Arnold A.E."/>
            <person name="Ju Y.M."/>
            <person name="Slot J.C."/>
            <person name="Ahrendt S."/>
            <person name="Moore L.P."/>
            <person name="Eastman K.E."/>
            <person name="Scott K."/>
            <person name="Konkel Z."/>
            <person name="Mondo S.J."/>
            <person name="Kuo A."/>
            <person name="Hayes R.D."/>
            <person name="Haridas S."/>
            <person name="Andreopoulos B."/>
            <person name="Riley R."/>
            <person name="LaButti K."/>
            <person name="Pangilinan J."/>
            <person name="Lipzen A."/>
            <person name="Amirebrahimi M."/>
            <person name="Yan J."/>
            <person name="Adam C."/>
            <person name="Keymanesh K."/>
            <person name="Ng V."/>
            <person name="Louie K."/>
            <person name="Northen T."/>
            <person name="Drula E."/>
            <person name="Henrissat B."/>
            <person name="Hsieh H.M."/>
            <person name="Youens-Clark K."/>
            <person name="Lutzoni F."/>
            <person name="Miadlikowska J."/>
            <person name="Eastwood D.C."/>
            <person name="Hamelin R.C."/>
            <person name="Grigoriev I.V."/>
            <person name="U'Ren J.M."/>
        </authorList>
    </citation>
    <scope>NUCLEOTIDE SEQUENCE [LARGE SCALE GENOMIC DNA]</scope>
    <source>
        <strain evidence="1 2">ER1909</strain>
    </source>
</reference>
<name>A0ACC0DG69_9PEZI</name>
<evidence type="ECO:0000313" key="1">
    <source>
        <dbReference type="EMBL" id="KAI6091520.1"/>
    </source>
</evidence>
<dbReference type="Proteomes" id="UP001497680">
    <property type="component" value="Unassembled WGS sequence"/>
</dbReference>
<dbReference type="EMBL" id="MU394286">
    <property type="protein sequence ID" value="KAI6091520.1"/>
    <property type="molecule type" value="Genomic_DNA"/>
</dbReference>
<sequence>MIVFEELLKPKVEGYSNAIHTSSLTIDQVLRLLGQKEDGRVGTEHMERDGVLHIQRLVPDKAINDFRQADSERLESVAKSFYKYEQSAWSCSKA</sequence>